<keyword evidence="1" id="KW-1133">Transmembrane helix</keyword>
<reference evidence="2 3" key="1">
    <citation type="journal article" date="2014" name="Int. J. Syst. Evol. Microbiol.">
        <title>Methanobacterium paludis sp. nov. and a novel strain of Methanobacterium lacus isolated from northern peatlands.</title>
        <authorList>
            <person name="Cadillo-Quiroz H."/>
            <person name="Brauer S.L."/>
            <person name="Goodson N."/>
            <person name="Yavitt J.B."/>
            <person name="Zinder S.H."/>
        </authorList>
    </citation>
    <scope>NUCLEOTIDE SEQUENCE [LARGE SCALE GENOMIC DNA]</scope>
    <source>
        <strain evidence="3">DSM 25820 / JCM 18151 / SWAN1</strain>
    </source>
</reference>
<dbReference type="AlphaFoldDB" id="F6D5H8"/>
<keyword evidence="1" id="KW-0812">Transmembrane</keyword>
<dbReference type="EMBL" id="CP002772">
    <property type="protein sequence ID" value="AEG19330.1"/>
    <property type="molecule type" value="Genomic_DNA"/>
</dbReference>
<keyword evidence="3" id="KW-1185">Reference proteome</keyword>
<evidence type="ECO:0000313" key="2">
    <source>
        <dbReference type="EMBL" id="AEG19330.1"/>
    </source>
</evidence>
<evidence type="ECO:0000313" key="3">
    <source>
        <dbReference type="Proteomes" id="UP000009231"/>
    </source>
</evidence>
<organism evidence="2 3">
    <name type="scientific">Methanobacterium paludis (strain DSM 25820 / JCM 18151 / SWAN1)</name>
    <dbReference type="NCBI Taxonomy" id="868131"/>
    <lineage>
        <taxon>Archaea</taxon>
        <taxon>Methanobacteriati</taxon>
        <taxon>Methanobacteriota</taxon>
        <taxon>Methanomada group</taxon>
        <taxon>Methanobacteria</taxon>
        <taxon>Methanobacteriales</taxon>
        <taxon>Methanobacteriaceae</taxon>
        <taxon>Methanobacterium</taxon>
    </lineage>
</organism>
<protein>
    <submittedName>
        <fullName evidence="2">Uncharacterized protein</fullName>
    </submittedName>
</protein>
<gene>
    <name evidence="2" type="ordered locus">MSWAN_2325</name>
</gene>
<proteinExistence type="predicted"/>
<feature type="transmembrane region" description="Helical" evidence="1">
    <location>
        <begin position="32"/>
        <end position="50"/>
    </location>
</feature>
<dbReference type="Proteomes" id="UP000009231">
    <property type="component" value="Chromosome"/>
</dbReference>
<keyword evidence="1" id="KW-0472">Membrane</keyword>
<dbReference type="HOGENOM" id="CLU_3075393_0_0_2"/>
<feature type="transmembrane region" description="Helical" evidence="1">
    <location>
        <begin position="7"/>
        <end position="26"/>
    </location>
</feature>
<accession>F6D5H8</accession>
<dbReference type="KEGG" id="mew:MSWAN_2325"/>
<name>F6D5H8_METPW</name>
<evidence type="ECO:0000256" key="1">
    <source>
        <dbReference type="SAM" id="Phobius"/>
    </source>
</evidence>
<sequence>MYMKQLLLYFFALVLIILGVYSFIYLKDYSSGAVWTVVGVFFMAVAYLKIRS</sequence>